<dbReference type="Proteomes" id="UP000037507">
    <property type="component" value="Unassembled WGS sequence"/>
</dbReference>
<dbReference type="Pfam" id="PF00027">
    <property type="entry name" value="cNMP_binding"/>
    <property type="match status" value="1"/>
</dbReference>
<keyword evidence="2" id="KW-0238">DNA-binding</keyword>
<feature type="domain" description="Cyclic nucleotide-binding" evidence="5">
    <location>
        <begin position="60"/>
        <end position="144"/>
    </location>
</feature>
<accession>A0A2T7UEB4</accession>
<evidence type="ECO:0000313" key="8">
    <source>
        <dbReference type="Proteomes" id="UP000037507"/>
    </source>
</evidence>
<evidence type="ECO:0000256" key="1">
    <source>
        <dbReference type="ARBA" id="ARBA00023015"/>
    </source>
</evidence>
<feature type="region of interest" description="Disordered" evidence="4">
    <location>
        <begin position="1"/>
        <end position="26"/>
    </location>
</feature>
<dbReference type="GO" id="GO:0003700">
    <property type="term" value="F:DNA-binding transcription factor activity"/>
    <property type="evidence" value="ECO:0007669"/>
    <property type="project" value="TreeGrafter"/>
</dbReference>
<proteinExistence type="predicted"/>
<evidence type="ECO:0008006" key="9">
    <source>
        <dbReference type="Google" id="ProtNLM"/>
    </source>
</evidence>
<evidence type="ECO:0000256" key="4">
    <source>
        <dbReference type="SAM" id="MobiDB-lite"/>
    </source>
</evidence>
<evidence type="ECO:0000256" key="2">
    <source>
        <dbReference type="ARBA" id="ARBA00023125"/>
    </source>
</evidence>
<dbReference type="PANTHER" id="PTHR24567">
    <property type="entry name" value="CRP FAMILY TRANSCRIPTIONAL REGULATORY PROTEIN"/>
    <property type="match status" value="1"/>
</dbReference>
<organism evidence="7 8">
    <name type="scientific">Limnohabitans planktonicus II-D5</name>
    <dbReference type="NCBI Taxonomy" id="1293045"/>
    <lineage>
        <taxon>Bacteria</taxon>
        <taxon>Pseudomonadati</taxon>
        <taxon>Pseudomonadota</taxon>
        <taxon>Betaproteobacteria</taxon>
        <taxon>Burkholderiales</taxon>
        <taxon>Comamonadaceae</taxon>
        <taxon>Limnohabitans</taxon>
    </lineage>
</organism>
<dbReference type="GO" id="GO:0005829">
    <property type="term" value="C:cytosol"/>
    <property type="evidence" value="ECO:0007669"/>
    <property type="project" value="TreeGrafter"/>
</dbReference>
<dbReference type="AlphaFoldDB" id="A0A2T7UEB4"/>
<gene>
    <name evidence="7" type="ORF">H663_009450</name>
</gene>
<dbReference type="SUPFAM" id="SSF46785">
    <property type="entry name" value="Winged helix' DNA-binding domain"/>
    <property type="match status" value="1"/>
</dbReference>
<dbReference type="PROSITE" id="PS50042">
    <property type="entry name" value="CNMP_BINDING_3"/>
    <property type="match status" value="1"/>
</dbReference>
<feature type="compositionally biased region" description="Polar residues" evidence="4">
    <location>
        <begin position="1"/>
        <end position="19"/>
    </location>
</feature>
<dbReference type="PANTHER" id="PTHR24567:SF26">
    <property type="entry name" value="REGULATORY PROTEIN YEIL"/>
    <property type="match status" value="1"/>
</dbReference>
<dbReference type="InterPro" id="IPR014710">
    <property type="entry name" value="RmlC-like_jellyroll"/>
</dbReference>
<dbReference type="Gene3D" id="2.60.120.10">
    <property type="entry name" value="Jelly Rolls"/>
    <property type="match status" value="1"/>
</dbReference>
<dbReference type="EMBL" id="LFYT02000009">
    <property type="protein sequence ID" value="PVE42962.1"/>
    <property type="molecule type" value="Genomic_DNA"/>
</dbReference>
<protein>
    <recommendedName>
        <fullName evidence="9">Crp/Fnr family transcriptional regulator</fullName>
    </recommendedName>
</protein>
<feature type="domain" description="HTH crp-type" evidence="6">
    <location>
        <begin position="175"/>
        <end position="246"/>
    </location>
</feature>
<dbReference type="SMART" id="SM00419">
    <property type="entry name" value="HTH_CRP"/>
    <property type="match status" value="1"/>
</dbReference>
<evidence type="ECO:0000256" key="3">
    <source>
        <dbReference type="ARBA" id="ARBA00023163"/>
    </source>
</evidence>
<dbReference type="STRING" id="1293045.H663_01265"/>
<keyword evidence="3" id="KW-0804">Transcription</keyword>
<dbReference type="PROSITE" id="PS51063">
    <property type="entry name" value="HTH_CRP_2"/>
    <property type="match status" value="1"/>
</dbReference>
<keyword evidence="8" id="KW-1185">Reference proteome</keyword>
<dbReference type="InterPro" id="IPR036390">
    <property type="entry name" value="WH_DNA-bd_sf"/>
</dbReference>
<comment type="caution">
    <text evidence="7">The sequence shown here is derived from an EMBL/GenBank/DDBJ whole genome shotgun (WGS) entry which is preliminary data.</text>
</comment>
<evidence type="ECO:0000313" key="7">
    <source>
        <dbReference type="EMBL" id="PVE42962.1"/>
    </source>
</evidence>
<dbReference type="InterPro" id="IPR000595">
    <property type="entry name" value="cNMP-bd_dom"/>
</dbReference>
<dbReference type="InterPro" id="IPR018490">
    <property type="entry name" value="cNMP-bd_dom_sf"/>
</dbReference>
<reference evidence="7" key="1">
    <citation type="submission" date="2017-04" db="EMBL/GenBank/DDBJ databases">
        <title>Unexpected and diverse lifestyles within the genus Limnohabitans.</title>
        <authorList>
            <person name="Kasalicky V."/>
            <person name="Mehrshad M."/>
            <person name="Andrei S.-A."/>
            <person name="Salcher M."/>
            <person name="Kratochvilova H."/>
            <person name="Simek K."/>
            <person name="Ghai R."/>
        </authorList>
    </citation>
    <scope>NUCLEOTIDE SEQUENCE [LARGE SCALE GENOMIC DNA]</scope>
    <source>
        <strain evidence="7">II-D5</strain>
    </source>
</reference>
<keyword evidence="1" id="KW-0805">Transcription regulation</keyword>
<name>A0A2T7UEB4_9BURK</name>
<evidence type="ECO:0000259" key="6">
    <source>
        <dbReference type="PROSITE" id="PS51063"/>
    </source>
</evidence>
<dbReference type="SUPFAM" id="SSF51206">
    <property type="entry name" value="cAMP-binding domain-like"/>
    <property type="match status" value="1"/>
</dbReference>
<dbReference type="InterPro" id="IPR012318">
    <property type="entry name" value="HTH_CRP"/>
</dbReference>
<dbReference type="SMART" id="SM00100">
    <property type="entry name" value="cNMP"/>
    <property type="match status" value="1"/>
</dbReference>
<dbReference type="InterPro" id="IPR050397">
    <property type="entry name" value="Env_Response_Regulators"/>
</dbReference>
<evidence type="ECO:0000259" key="5">
    <source>
        <dbReference type="PROSITE" id="PS50042"/>
    </source>
</evidence>
<dbReference type="Pfam" id="PF13545">
    <property type="entry name" value="HTH_Crp_2"/>
    <property type="match status" value="1"/>
</dbReference>
<dbReference type="GO" id="GO:0003677">
    <property type="term" value="F:DNA binding"/>
    <property type="evidence" value="ECO:0007669"/>
    <property type="project" value="UniProtKB-KW"/>
</dbReference>
<dbReference type="OrthoDB" id="8898008at2"/>
<dbReference type="CDD" id="cd00038">
    <property type="entry name" value="CAP_ED"/>
    <property type="match status" value="1"/>
</dbReference>
<sequence length="250" mass="27638">MYSPSTPSVPNKLPMNSTPPHARGSTFKNMDVDHLSLTWSENSALRQRTATALQGIGVLRHWQEGQVVLSRGQSISTALLLMKGRLRVSVTTPEGEEQLLRWMLPGEISGLSSVFAETTYPADLVSAGPSQVLHIERARLLDLISQDASVAVDLLRILGLRINQLFDTLADQGMHTLEQRVWATLERIAKFNSVQVADGVQLRVSQSDLAQAAMASRQRVNQQLQRFQDKGLIRLGYRNIVLLRPASHGA</sequence>